<evidence type="ECO:0000313" key="1">
    <source>
        <dbReference type="EMBL" id="KAF7144922.1"/>
    </source>
</evidence>
<dbReference type="AlphaFoldDB" id="A0A834GZV6"/>
<comment type="caution">
    <text evidence="1">The sequence shown here is derived from an EMBL/GenBank/DDBJ whole genome shotgun (WGS) entry which is preliminary data.</text>
</comment>
<gene>
    <name evidence="1" type="ORF">RHSIM_Rhsim04G0065400</name>
</gene>
<protein>
    <recommendedName>
        <fullName evidence="3">F-box associated domain-containing protein</fullName>
    </recommendedName>
</protein>
<accession>A0A834GZV6</accession>
<sequence length="275" mass="30826">MMPATLVSQSPLCLAIMAYRESLAVLCHGQLEEGSCCIWVMKEYGVAESWAKLYNITLPGVLYQTIGLRENGKVLLSMCENHKRLHWYDCETKTLTNAGYTGSADAFTADTFMESLKAKDKDEIATILKNASLSKDLRNKIKLSPCIMIVTVITTSALKSSTAIFYYVVKHGNSCVENLEEVRALHRLLAKRLGMSACMCRFGVVSRLLAERLVQEVRITRLEPHWKHKLSSKVLELEMLLDAGDAMLLLPFQSNGKEFVRNLMPCKEKGSDLVL</sequence>
<reference evidence="1" key="1">
    <citation type="submission" date="2019-11" db="EMBL/GenBank/DDBJ databases">
        <authorList>
            <person name="Liu Y."/>
            <person name="Hou J."/>
            <person name="Li T.-Q."/>
            <person name="Guan C.-H."/>
            <person name="Wu X."/>
            <person name="Wu H.-Z."/>
            <person name="Ling F."/>
            <person name="Zhang R."/>
            <person name="Shi X.-G."/>
            <person name="Ren J.-P."/>
            <person name="Chen E.-F."/>
            <person name="Sun J.-M."/>
        </authorList>
    </citation>
    <scope>NUCLEOTIDE SEQUENCE</scope>
    <source>
        <strain evidence="1">Adult_tree_wgs_1</strain>
        <tissue evidence="1">Leaves</tissue>
    </source>
</reference>
<dbReference type="EMBL" id="WJXA01000004">
    <property type="protein sequence ID" value="KAF7144922.1"/>
    <property type="molecule type" value="Genomic_DNA"/>
</dbReference>
<evidence type="ECO:0000313" key="2">
    <source>
        <dbReference type="Proteomes" id="UP000626092"/>
    </source>
</evidence>
<name>A0A834GZV6_RHOSS</name>
<evidence type="ECO:0008006" key="3">
    <source>
        <dbReference type="Google" id="ProtNLM"/>
    </source>
</evidence>
<keyword evidence="2" id="KW-1185">Reference proteome</keyword>
<organism evidence="1 2">
    <name type="scientific">Rhododendron simsii</name>
    <name type="common">Sims's rhododendron</name>
    <dbReference type="NCBI Taxonomy" id="118357"/>
    <lineage>
        <taxon>Eukaryota</taxon>
        <taxon>Viridiplantae</taxon>
        <taxon>Streptophyta</taxon>
        <taxon>Embryophyta</taxon>
        <taxon>Tracheophyta</taxon>
        <taxon>Spermatophyta</taxon>
        <taxon>Magnoliopsida</taxon>
        <taxon>eudicotyledons</taxon>
        <taxon>Gunneridae</taxon>
        <taxon>Pentapetalae</taxon>
        <taxon>asterids</taxon>
        <taxon>Ericales</taxon>
        <taxon>Ericaceae</taxon>
        <taxon>Ericoideae</taxon>
        <taxon>Rhodoreae</taxon>
        <taxon>Rhododendron</taxon>
    </lineage>
</organism>
<proteinExistence type="predicted"/>
<dbReference type="Proteomes" id="UP000626092">
    <property type="component" value="Unassembled WGS sequence"/>
</dbReference>
<dbReference type="OrthoDB" id="5314306at2759"/>